<sequence>MKDFVNSIIALFIGGFLFFQFSNFHDVNDLLQSFKSSVQTQNETKSKNYSGFERAIIKNIKDGDTIEVEFSGGRIETVRLLLVDTPESVKPNTPVQPFGKEASDYIRKTLIKGNVVEIEKGKEERDKYNRLLAYVWKDGELINELLVRQGLARIAYVYEPNAKYLDKLRKAENEAKKERKGIWSIEGYVSENGFNYP</sequence>
<keyword evidence="3" id="KW-0378">Hydrolase</keyword>
<dbReference type="PANTHER" id="PTHR12302:SF3">
    <property type="entry name" value="SERINE_THREONINE-PROTEIN KINASE 31"/>
    <property type="match status" value="1"/>
</dbReference>
<accession>A0ABU9K340</accession>
<dbReference type="SMART" id="SM00318">
    <property type="entry name" value="SNc"/>
    <property type="match status" value="1"/>
</dbReference>
<evidence type="ECO:0000256" key="1">
    <source>
        <dbReference type="ARBA" id="ARBA00022722"/>
    </source>
</evidence>
<dbReference type="PROSITE" id="PS50830">
    <property type="entry name" value="TNASE_3"/>
    <property type="match status" value="1"/>
</dbReference>
<dbReference type="EMBL" id="JBBYAK010000003">
    <property type="protein sequence ID" value="MEL3959529.1"/>
    <property type="molecule type" value="Genomic_DNA"/>
</dbReference>
<dbReference type="CDD" id="cd00175">
    <property type="entry name" value="SNc"/>
    <property type="match status" value="1"/>
</dbReference>
<dbReference type="InterPro" id="IPR016071">
    <property type="entry name" value="Staphylococal_nuclease_OB-fold"/>
</dbReference>
<comment type="caution">
    <text evidence="5">The sequence shown here is derived from an EMBL/GenBank/DDBJ whole genome shotgun (WGS) entry which is preliminary data.</text>
</comment>
<evidence type="ECO:0000313" key="6">
    <source>
        <dbReference type="Proteomes" id="UP001459714"/>
    </source>
</evidence>
<evidence type="ECO:0000256" key="2">
    <source>
        <dbReference type="ARBA" id="ARBA00022759"/>
    </source>
</evidence>
<dbReference type="SUPFAM" id="SSF50199">
    <property type="entry name" value="Staphylococcal nuclease"/>
    <property type="match status" value="1"/>
</dbReference>
<feature type="domain" description="TNase-like" evidence="4">
    <location>
        <begin position="51"/>
        <end position="185"/>
    </location>
</feature>
<dbReference type="Proteomes" id="UP001459714">
    <property type="component" value="Unassembled WGS sequence"/>
</dbReference>
<dbReference type="InterPro" id="IPR002071">
    <property type="entry name" value="Thermonucl_AS"/>
</dbReference>
<evidence type="ECO:0000256" key="3">
    <source>
        <dbReference type="ARBA" id="ARBA00022801"/>
    </source>
</evidence>
<dbReference type="InterPro" id="IPR035437">
    <property type="entry name" value="SNase_OB-fold_sf"/>
</dbReference>
<dbReference type="RefSeq" id="WP_269919986.1">
    <property type="nucleotide sequence ID" value="NZ_JANUVP010000034.1"/>
</dbReference>
<keyword evidence="1" id="KW-0540">Nuclease</keyword>
<organism evidence="5 6">
    <name type="scientific">Caldifermentibacillus hisashii</name>
    <dbReference type="NCBI Taxonomy" id="996558"/>
    <lineage>
        <taxon>Bacteria</taxon>
        <taxon>Bacillati</taxon>
        <taxon>Bacillota</taxon>
        <taxon>Bacilli</taxon>
        <taxon>Bacillales</taxon>
        <taxon>Bacillaceae</taxon>
        <taxon>Caldifermentibacillus</taxon>
    </lineage>
</organism>
<evidence type="ECO:0000259" key="4">
    <source>
        <dbReference type="PROSITE" id="PS50830"/>
    </source>
</evidence>
<dbReference type="PANTHER" id="PTHR12302">
    <property type="entry name" value="EBNA2 BINDING PROTEIN P100"/>
    <property type="match status" value="1"/>
</dbReference>
<protein>
    <submittedName>
        <fullName evidence="5">Thermonuclease family protein</fullName>
    </submittedName>
</protein>
<dbReference type="Gene3D" id="2.40.50.90">
    <property type="match status" value="1"/>
</dbReference>
<proteinExistence type="predicted"/>
<reference evidence="5 6" key="1">
    <citation type="submission" date="2024-03" db="EMBL/GenBank/DDBJ databases">
        <title>Bacilli Hybrid Assemblies.</title>
        <authorList>
            <person name="Kovac J."/>
        </authorList>
    </citation>
    <scope>NUCLEOTIDE SEQUENCE [LARGE SCALE GENOMIC DNA]</scope>
    <source>
        <strain evidence="5 6">FSL M8-0022</strain>
    </source>
</reference>
<dbReference type="PROSITE" id="PS01123">
    <property type="entry name" value="TNASE_1"/>
    <property type="match status" value="1"/>
</dbReference>
<name>A0ABU9K340_9BACI</name>
<keyword evidence="2" id="KW-0255">Endonuclease</keyword>
<gene>
    <name evidence="5" type="ORF">NST17_20465</name>
</gene>
<evidence type="ECO:0000313" key="5">
    <source>
        <dbReference type="EMBL" id="MEL3959529.1"/>
    </source>
</evidence>
<dbReference type="Pfam" id="PF00565">
    <property type="entry name" value="SNase"/>
    <property type="match status" value="1"/>
</dbReference>
<keyword evidence="6" id="KW-1185">Reference proteome</keyword>